<sequence>MAEPEQPAQRQEHNSVAGGVRRVFVVSAGVAVLSILLLFLVGGLWSPRQQTNNIRQSASGSKTQQTFAKTETPSLTCGHDHFRETFVAVRLFESYIIKFFEPFSNPHENAGIWTDGESLKKAETLLDHVFKNCFEHSCKIYSKATHDEITKEEQLKTYSPGNGFFVDCSTCPEEQRVMWFQHTWDGLTVDCVRKHGSVAKCVKTLDTKMQEFFKCTMLSGKDYEKIAFGFGKVLYPFRKDGKLIPVENVPYVYPQLGRDRFGVFDITHQGLPAKVIFSPAVWIEPDTQHERLKLSTQYEDVSEFFALHVWLDVLVRSPAPDDDNMMGRTNWGNSKVGALDVKANILHDFVVDPKKTPMQWTEDNSRILYTVPRNTTSYLDYWVCTMDGARNTEDMFKGSALFCWHDKQLNTNLRCNSIPIALIQINDPEGDPEMVPYEQTDQKLMHIYADCPPHWKGNVFKNAKKSMARDYVTMRGMKVA</sequence>
<protein>
    <submittedName>
        <fullName evidence="2">Uncharacterized protein</fullName>
    </submittedName>
</protein>
<organism evidence="2 3">
    <name type="scientific">Steinernema carpocapsae</name>
    <name type="common">Entomopathogenic nematode</name>
    <dbReference type="NCBI Taxonomy" id="34508"/>
    <lineage>
        <taxon>Eukaryota</taxon>
        <taxon>Metazoa</taxon>
        <taxon>Ecdysozoa</taxon>
        <taxon>Nematoda</taxon>
        <taxon>Chromadorea</taxon>
        <taxon>Rhabditida</taxon>
        <taxon>Tylenchina</taxon>
        <taxon>Panagrolaimomorpha</taxon>
        <taxon>Strongyloidoidea</taxon>
        <taxon>Steinernematidae</taxon>
        <taxon>Steinernema</taxon>
    </lineage>
</organism>
<keyword evidence="1" id="KW-0812">Transmembrane</keyword>
<keyword evidence="3" id="KW-1185">Reference proteome</keyword>
<name>A0A4V5ZWU5_STECR</name>
<evidence type="ECO:0000313" key="2">
    <source>
        <dbReference type="EMBL" id="TKR57515.1"/>
    </source>
</evidence>
<feature type="transmembrane region" description="Helical" evidence="1">
    <location>
        <begin position="23"/>
        <end position="45"/>
    </location>
</feature>
<reference evidence="2 3" key="1">
    <citation type="journal article" date="2015" name="Genome Biol.">
        <title>Comparative genomics of Steinernema reveals deeply conserved gene regulatory networks.</title>
        <authorList>
            <person name="Dillman A.R."/>
            <person name="Macchietto M."/>
            <person name="Porter C.F."/>
            <person name="Rogers A."/>
            <person name="Williams B."/>
            <person name="Antoshechkin I."/>
            <person name="Lee M.M."/>
            <person name="Goodwin Z."/>
            <person name="Lu X."/>
            <person name="Lewis E.E."/>
            <person name="Goodrich-Blair H."/>
            <person name="Stock S.P."/>
            <person name="Adams B.J."/>
            <person name="Sternberg P.W."/>
            <person name="Mortazavi A."/>
        </authorList>
    </citation>
    <scope>NUCLEOTIDE SEQUENCE [LARGE SCALE GENOMIC DNA]</scope>
    <source>
        <strain evidence="2 3">ALL</strain>
    </source>
</reference>
<proteinExistence type="predicted"/>
<evidence type="ECO:0000256" key="1">
    <source>
        <dbReference type="SAM" id="Phobius"/>
    </source>
</evidence>
<evidence type="ECO:0000313" key="3">
    <source>
        <dbReference type="Proteomes" id="UP000298663"/>
    </source>
</evidence>
<keyword evidence="1" id="KW-1133">Transmembrane helix</keyword>
<comment type="caution">
    <text evidence="2">The sequence shown here is derived from an EMBL/GenBank/DDBJ whole genome shotgun (WGS) entry which is preliminary data.</text>
</comment>
<accession>A0A4V5ZWU5</accession>
<dbReference type="Proteomes" id="UP000298663">
    <property type="component" value="Unassembled WGS sequence"/>
</dbReference>
<gene>
    <name evidence="2" type="ORF">L596_030768</name>
</gene>
<dbReference type="EMBL" id="AZBU02000015">
    <property type="protein sequence ID" value="TKR57515.1"/>
    <property type="molecule type" value="Genomic_DNA"/>
</dbReference>
<dbReference type="AlphaFoldDB" id="A0A4V5ZWU5"/>
<keyword evidence="1" id="KW-0472">Membrane</keyword>
<reference evidence="2 3" key="2">
    <citation type="journal article" date="2019" name="G3 (Bethesda)">
        <title>Hybrid Assembly of the Genome of the Entomopathogenic Nematode Steinernema carpocapsae Identifies the X-Chromosome.</title>
        <authorList>
            <person name="Serra L."/>
            <person name="Macchietto M."/>
            <person name="Macias-Munoz A."/>
            <person name="McGill C.J."/>
            <person name="Rodriguez I.M."/>
            <person name="Rodriguez B."/>
            <person name="Murad R."/>
            <person name="Mortazavi A."/>
        </authorList>
    </citation>
    <scope>NUCLEOTIDE SEQUENCE [LARGE SCALE GENOMIC DNA]</scope>
    <source>
        <strain evidence="2 3">ALL</strain>
    </source>
</reference>